<dbReference type="InterPro" id="IPR024775">
    <property type="entry name" value="DinB-like"/>
</dbReference>
<dbReference type="InterPro" id="IPR034660">
    <property type="entry name" value="DinB/YfiT-like"/>
</dbReference>
<evidence type="ECO:0000313" key="3">
    <source>
        <dbReference type="Proteomes" id="UP000287224"/>
    </source>
</evidence>
<dbReference type="SUPFAM" id="SSF109854">
    <property type="entry name" value="DinB/YfiT-like putative metalloenzymes"/>
    <property type="match status" value="1"/>
</dbReference>
<evidence type="ECO:0000259" key="1">
    <source>
        <dbReference type="Pfam" id="PF12867"/>
    </source>
</evidence>
<accession>A0A401ZS82</accession>
<dbReference type="AlphaFoldDB" id="A0A401ZS82"/>
<proteinExistence type="predicted"/>
<organism evidence="2 3">
    <name type="scientific">Dictyobacter aurantiacus</name>
    <dbReference type="NCBI Taxonomy" id="1936993"/>
    <lineage>
        <taxon>Bacteria</taxon>
        <taxon>Bacillati</taxon>
        <taxon>Chloroflexota</taxon>
        <taxon>Ktedonobacteria</taxon>
        <taxon>Ktedonobacterales</taxon>
        <taxon>Dictyobacteraceae</taxon>
        <taxon>Dictyobacter</taxon>
    </lineage>
</organism>
<reference evidence="3" key="1">
    <citation type="submission" date="2018-12" db="EMBL/GenBank/DDBJ databases">
        <title>Tengunoibacter tsumagoiensis gen. nov., sp. nov., Dictyobacter kobayashii sp. nov., D. alpinus sp. nov., and D. joshuensis sp. nov. and description of Dictyobacteraceae fam. nov. within the order Ktedonobacterales isolated from Tengu-no-mugimeshi.</title>
        <authorList>
            <person name="Wang C.M."/>
            <person name="Zheng Y."/>
            <person name="Sakai Y."/>
            <person name="Toyoda A."/>
            <person name="Minakuchi Y."/>
            <person name="Abe K."/>
            <person name="Yokota A."/>
            <person name="Yabe S."/>
        </authorList>
    </citation>
    <scope>NUCLEOTIDE SEQUENCE [LARGE SCALE GENOMIC DNA]</scope>
    <source>
        <strain evidence="3">S-27</strain>
    </source>
</reference>
<dbReference type="EMBL" id="BIFQ01000002">
    <property type="protein sequence ID" value="GCE09749.1"/>
    <property type="molecule type" value="Genomic_DNA"/>
</dbReference>
<evidence type="ECO:0000313" key="2">
    <source>
        <dbReference type="EMBL" id="GCE09749.1"/>
    </source>
</evidence>
<protein>
    <recommendedName>
        <fullName evidence="1">DinB-like domain-containing protein</fullName>
    </recommendedName>
</protein>
<dbReference type="OrthoDB" id="9796039at2"/>
<dbReference type="RefSeq" id="WP_126602460.1">
    <property type="nucleotide sequence ID" value="NZ_BIFQ01000002.1"/>
</dbReference>
<dbReference type="Proteomes" id="UP000287224">
    <property type="component" value="Unassembled WGS sequence"/>
</dbReference>
<gene>
    <name evidence="2" type="ORF">KDAU_70780</name>
</gene>
<feature type="domain" description="DinB-like" evidence="1">
    <location>
        <begin position="11"/>
        <end position="156"/>
    </location>
</feature>
<keyword evidence="3" id="KW-1185">Reference proteome</keyword>
<dbReference type="Pfam" id="PF12867">
    <property type="entry name" value="DinB_2"/>
    <property type="match status" value="1"/>
</dbReference>
<dbReference type="Gene3D" id="1.20.120.450">
    <property type="entry name" value="dinb family like domain"/>
    <property type="match status" value="1"/>
</dbReference>
<name>A0A401ZS82_9CHLR</name>
<comment type="caution">
    <text evidence="2">The sequence shown here is derived from an EMBL/GenBank/DDBJ whole genome shotgun (WGS) entry which is preliminary data.</text>
</comment>
<sequence>MNIDTQELLAQYERGPRELDALLSEHPNANLDVAHSPGGWTIRQIVHHISDGDDLWAMAIKAALAASGVHYTHDWYTTDNACFIPLDYSGRSIEPALALFRATRGHITQLLRHLPPDAWERYIMFKNQDMPKFEKATVALIVQIQATHALEHITEIRTMLETPGNKYNEEKRS</sequence>